<accession>W1N840</accession>
<gene>
    <name evidence="1" type="ORF">BJB45_19130</name>
</gene>
<dbReference type="AlphaFoldDB" id="W1N840"/>
<keyword evidence="2" id="KW-1185">Reference proteome</keyword>
<evidence type="ECO:0000313" key="2">
    <source>
        <dbReference type="Proteomes" id="UP000019113"/>
    </source>
</evidence>
<comment type="caution">
    <text evidence="1">The sequence shown here is derived from an EMBL/GenBank/DDBJ whole genome shotgun (WGS) entry which is preliminary data.</text>
</comment>
<dbReference type="Proteomes" id="UP000019113">
    <property type="component" value="Unassembled WGS sequence"/>
</dbReference>
<dbReference type="InterPro" id="IPR029044">
    <property type="entry name" value="Nucleotide-diphossugar_trans"/>
</dbReference>
<proteinExistence type="predicted"/>
<protein>
    <submittedName>
        <fullName evidence="1">Uncharacterized protein</fullName>
    </submittedName>
</protein>
<organism evidence="1 2">
    <name type="scientific">Halomonas huangheensis</name>
    <dbReference type="NCBI Taxonomy" id="1178482"/>
    <lineage>
        <taxon>Bacteria</taxon>
        <taxon>Pseudomonadati</taxon>
        <taxon>Pseudomonadota</taxon>
        <taxon>Gammaproteobacteria</taxon>
        <taxon>Oceanospirillales</taxon>
        <taxon>Halomonadaceae</taxon>
        <taxon>Halomonas</taxon>
    </lineage>
</organism>
<sequence>MLGFCQNTLDSCWVARMLAAAEERADLAECMNSINGNPLIEMHPLQRRLANWLRWHSHHSARALGVERTWFDRLGGFDPKLEDDAMEDLAMRLKACRANIVTQGI</sequence>
<dbReference type="SUPFAM" id="SSF53448">
    <property type="entry name" value="Nucleotide-diphospho-sugar transferases"/>
    <property type="match status" value="1"/>
</dbReference>
<dbReference type="KEGG" id="hhu:AR456_19310"/>
<name>W1N840_9GAMM</name>
<dbReference type="EMBL" id="AVBC01000034">
    <property type="protein sequence ID" value="ERL51085.1"/>
    <property type="molecule type" value="Genomic_DNA"/>
</dbReference>
<dbReference type="PATRIC" id="fig|1178482.3.peg.2281"/>
<reference evidence="1 2" key="1">
    <citation type="submission" date="2013-08" db="EMBL/GenBank/DDBJ databases">
        <title>draft genome of Halomonas huanghegensis, strain BJGMM-B45T.</title>
        <authorList>
            <person name="Miao C."/>
            <person name="Wan Y."/>
            <person name="Jin W."/>
        </authorList>
    </citation>
    <scope>NUCLEOTIDE SEQUENCE [LARGE SCALE GENOMIC DNA]</scope>
    <source>
        <strain evidence="1 2">BJGMM-B45</strain>
    </source>
</reference>
<evidence type="ECO:0000313" key="1">
    <source>
        <dbReference type="EMBL" id="ERL51085.1"/>
    </source>
</evidence>